<name>A0A6S6R894_9FIRM</name>
<dbReference type="RefSeq" id="WP_184093482.1">
    <property type="nucleotide sequence ID" value="NZ_AP023367.1"/>
</dbReference>
<dbReference type="Proteomes" id="UP000515561">
    <property type="component" value="Chromosome"/>
</dbReference>
<evidence type="ECO:0000313" key="1">
    <source>
        <dbReference type="EMBL" id="BCJ95700.1"/>
    </source>
</evidence>
<accession>A0A6S6R894</accession>
<gene>
    <name evidence="1" type="ORF">acsn021_32690</name>
</gene>
<dbReference type="AlphaFoldDB" id="A0A6S6R894"/>
<sequence length="230" mass="27398">MSKRQLCIRGNGRKNGIVNRSLQETPVNSFECFRETIMRSNYKKCSKEIIIKVEELYRAKEYEPIYELLLNQDGVVEGWAKIFAKMYHLESNELFSDFQVHLYNMLDGVSDKVYNINMPFIDNLYVQLKCEALDLRDYYNAKKRKDDWNCKPKEELEKHKDNKNQYDDINILMDLENMKDISPEDKRILIGIATGEIDKKDIPYVLNWSNKEDRMKLSRYVKKLQTILND</sequence>
<dbReference type="KEGG" id="acel:acsn021_32690"/>
<organism evidence="1 2">
    <name type="scientific">Anaerocolumna cellulosilytica</name>
    <dbReference type="NCBI Taxonomy" id="433286"/>
    <lineage>
        <taxon>Bacteria</taxon>
        <taxon>Bacillati</taxon>
        <taxon>Bacillota</taxon>
        <taxon>Clostridia</taxon>
        <taxon>Lachnospirales</taxon>
        <taxon>Lachnospiraceae</taxon>
        <taxon>Anaerocolumna</taxon>
    </lineage>
</organism>
<reference evidence="1 2" key="1">
    <citation type="journal article" date="2016" name="Int. J. Syst. Evol. Microbiol.">
        <title>Descriptions of Anaerotaenia torta gen. nov., sp. nov. and Anaerocolumna cellulosilytica gen. nov., sp. nov. isolated from a methanogenic reactor of cattle waste.</title>
        <authorList>
            <person name="Uek A."/>
            <person name="Ohtaki Y."/>
            <person name="Kaku N."/>
            <person name="Ueki K."/>
        </authorList>
    </citation>
    <scope>NUCLEOTIDE SEQUENCE [LARGE SCALE GENOMIC DNA]</scope>
    <source>
        <strain evidence="1 2">SN021</strain>
    </source>
</reference>
<protein>
    <submittedName>
        <fullName evidence="1">Uncharacterized protein</fullName>
    </submittedName>
</protein>
<keyword evidence="2" id="KW-1185">Reference proteome</keyword>
<evidence type="ECO:0000313" key="2">
    <source>
        <dbReference type="Proteomes" id="UP000515561"/>
    </source>
</evidence>
<proteinExistence type="predicted"/>
<dbReference type="EMBL" id="AP023367">
    <property type="protein sequence ID" value="BCJ95700.1"/>
    <property type="molecule type" value="Genomic_DNA"/>
</dbReference>